<protein>
    <submittedName>
        <fullName evidence="2">Uncharacterized protein</fullName>
    </submittedName>
</protein>
<reference evidence="2" key="1">
    <citation type="submission" date="2022-11" db="UniProtKB">
        <authorList>
            <consortium name="WormBaseParasite"/>
        </authorList>
    </citation>
    <scope>IDENTIFICATION</scope>
</reference>
<proteinExistence type="predicted"/>
<evidence type="ECO:0000313" key="2">
    <source>
        <dbReference type="WBParaSite" id="PEQ_0000190401-mRNA-1"/>
    </source>
</evidence>
<dbReference type="WBParaSite" id="PEQ_0000190401-mRNA-1">
    <property type="protein sequence ID" value="PEQ_0000190401-mRNA-1"/>
    <property type="gene ID" value="PEQ_0000190401"/>
</dbReference>
<name>A0A914R5K2_PAREQ</name>
<organism evidence="1 2">
    <name type="scientific">Parascaris equorum</name>
    <name type="common">Equine roundworm</name>
    <dbReference type="NCBI Taxonomy" id="6256"/>
    <lineage>
        <taxon>Eukaryota</taxon>
        <taxon>Metazoa</taxon>
        <taxon>Ecdysozoa</taxon>
        <taxon>Nematoda</taxon>
        <taxon>Chromadorea</taxon>
        <taxon>Rhabditida</taxon>
        <taxon>Spirurina</taxon>
        <taxon>Ascaridomorpha</taxon>
        <taxon>Ascaridoidea</taxon>
        <taxon>Ascarididae</taxon>
        <taxon>Parascaris</taxon>
    </lineage>
</organism>
<dbReference type="Proteomes" id="UP000887564">
    <property type="component" value="Unplaced"/>
</dbReference>
<dbReference type="AlphaFoldDB" id="A0A914R5K2"/>
<evidence type="ECO:0000313" key="1">
    <source>
        <dbReference type="Proteomes" id="UP000887564"/>
    </source>
</evidence>
<accession>A0A914R5K2</accession>
<keyword evidence="1" id="KW-1185">Reference proteome</keyword>
<sequence>VVPVWLTRASSEADLWFKCDWHLVWLPRDSQVAETWLPHTHSWLACGSGIAQLCCMCGSIAGHVRFKQRTCVFHRWFRGASKVSHTWFMHGSLMVRVKFRRGSRTTRLGHKWLLPRMAHTRLLCGTCTAVVQPKSDSHVFVALLSRGSGMAGKWCQCGSHVLRVRLTCVSRVTGTGFRTGWHVTSARLRRDSGVAQTLCRRG</sequence>